<dbReference type="InterPro" id="IPR029062">
    <property type="entry name" value="Class_I_gatase-like"/>
</dbReference>
<dbReference type="EMBL" id="JBHSGL010000005">
    <property type="protein sequence ID" value="MFC4713468.1"/>
    <property type="molecule type" value="Genomic_DNA"/>
</dbReference>
<evidence type="ECO:0000313" key="2">
    <source>
        <dbReference type="EMBL" id="MFC4713468.1"/>
    </source>
</evidence>
<gene>
    <name evidence="2" type="ORF">ACFO5U_11365</name>
</gene>
<dbReference type="InterPro" id="IPR002818">
    <property type="entry name" value="DJ-1/PfpI"/>
</dbReference>
<comment type="caution">
    <text evidence="2">The sequence shown here is derived from an EMBL/GenBank/DDBJ whole genome shotgun (WGS) entry which is preliminary data.</text>
</comment>
<sequence>MGNEKVLFVLLDEFADWEAASLAAALNAEPEGQGRQFDVKTVSLTKDPVKSIGGFTVLPDYGLDDVPDEFAGLMLIGGNSWRKEESQQVMQLIDHAIEQQAVLGAICDATVFLGMNGLLNDGPHTSNFLDDLKASAGESYSNDGGYVHEQAVRSGQLITANGSAFLDFGKQVLEALEAAPQPEIDEWYSFYKQGFHEFMKSQNEQN</sequence>
<dbReference type="Pfam" id="PF01965">
    <property type="entry name" value="DJ-1_PfpI"/>
    <property type="match status" value="1"/>
</dbReference>
<protein>
    <submittedName>
        <fullName evidence="2">DJ-1/PfpI family protein</fullName>
    </submittedName>
</protein>
<name>A0ABV9MEC9_9BACL</name>
<reference evidence="3" key="1">
    <citation type="journal article" date="2019" name="Int. J. Syst. Evol. Microbiol.">
        <title>The Global Catalogue of Microorganisms (GCM) 10K type strain sequencing project: providing services to taxonomists for standard genome sequencing and annotation.</title>
        <authorList>
            <consortium name="The Broad Institute Genomics Platform"/>
            <consortium name="The Broad Institute Genome Sequencing Center for Infectious Disease"/>
            <person name="Wu L."/>
            <person name="Ma J."/>
        </authorList>
    </citation>
    <scope>NUCLEOTIDE SEQUENCE [LARGE SCALE GENOMIC DNA]</scope>
    <source>
        <strain evidence="3">CGMCC 1.12151</strain>
    </source>
</reference>
<feature type="domain" description="DJ-1/PfpI" evidence="1">
    <location>
        <begin position="5"/>
        <end position="174"/>
    </location>
</feature>
<evidence type="ECO:0000313" key="3">
    <source>
        <dbReference type="Proteomes" id="UP001595932"/>
    </source>
</evidence>
<dbReference type="PANTHER" id="PTHR48094">
    <property type="entry name" value="PROTEIN/NUCLEIC ACID DEGLYCASE DJ-1-RELATED"/>
    <property type="match status" value="1"/>
</dbReference>
<accession>A0ABV9MEC9</accession>
<dbReference type="RefSeq" id="WP_377279178.1">
    <property type="nucleotide sequence ID" value="NZ_JBHSGL010000005.1"/>
</dbReference>
<dbReference type="Gene3D" id="3.40.50.880">
    <property type="match status" value="1"/>
</dbReference>
<organism evidence="2 3">
    <name type="scientific">Planococcus dechangensis</name>
    <dbReference type="NCBI Taxonomy" id="1176255"/>
    <lineage>
        <taxon>Bacteria</taxon>
        <taxon>Bacillati</taxon>
        <taxon>Bacillota</taxon>
        <taxon>Bacilli</taxon>
        <taxon>Bacillales</taxon>
        <taxon>Caryophanaceae</taxon>
        <taxon>Planococcus</taxon>
    </lineage>
</organism>
<evidence type="ECO:0000259" key="1">
    <source>
        <dbReference type="Pfam" id="PF01965"/>
    </source>
</evidence>
<dbReference type="InterPro" id="IPR050325">
    <property type="entry name" value="Prot/Nucl_acid_deglycase"/>
</dbReference>
<dbReference type="PANTHER" id="PTHR48094:SF19">
    <property type="entry name" value="DJ-1_PFPI DOMAIN-CONTAINING PROTEIN"/>
    <property type="match status" value="1"/>
</dbReference>
<dbReference type="Proteomes" id="UP001595932">
    <property type="component" value="Unassembled WGS sequence"/>
</dbReference>
<proteinExistence type="predicted"/>
<dbReference type="SUPFAM" id="SSF52317">
    <property type="entry name" value="Class I glutamine amidotransferase-like"/>
    <property type="match status" value="1"/>
</dbReference>
<keyword evidence="3" id="KW-1185">Reference proteome</keyword>